<sequence>MGLTLFLLHLLISLVNGGSCTFSSNDFTVYMQNSFKASTSSGTTVTASWVPSLTTGKFIGPSSIVADSKGDATFTGYFDQVDSYSITINCGSKTTTKNISISKPIIAVNNIPSTVEKNIEFTIVLQVEDKNAVVDSGVYSSFTITISGTNINTVVGTKSGGLYTFTNLLISVASSSFSIPYTLTDSSGLLSVTGSKSIIVVSPDKFIVTSVPTAYYTFFSSSISVSITDSSGLIYYTLSSTISLTESTSSLLGGGSSTSSTGTYAYTVHFTASGTKTMLFSYKTISATVTATITKSVLKITVSTTPTLSTTSFNVDVYVNNYVGGNTKNYVNPNLITLSLTPTDSGNSGTKLSGTITGDTDSLAHIQFTSLKILSSGSFKITASATEITSIDSSKYTITNLVSDITLSLNPTTIHTYVNFVATVNIIGEDGNNFLLTTSVTLTDSTGYLKGLTPLTNVGGVVTISNIYYSNYGTFSITIATATPVYSKIFSITVLVSAIDLTFSTTVIYI</sequence>
<evidence type="ECO:0008006" key="4">
    <source>
        <dbReference type="Google" id="ProtNLM"/>
    </source>
</evidence>
<dbReference type="Proteomes" id="UP000187209">
    <property type="component" value="Unassembled WGS sequence"/>
</dbReference>
<accession>A0A1R2AMW0</accession>
<evidence type="ECO:0000313" key="2">
    <source>
        <dbReference type="EMBL" id="OMJ65839.1"/>
    </source>
</evidence>
<name>A0A1R2AMW0_9CILI</name>
<evidence type="ECO:0000313" key="3">
    <source>
        <dbReference type="Proteomes" id="UP000187209"/>
    </source>
</evidence>
<proteinExistence type="predicted"/>
<reference evidence="2 3" key="1">
    <citation type="submission" date="2016-11" db="EMBL/GenBank/DDBJ databases">
        <title>The macronuclear genome of Stentor coeruleus: a giant cell with tiny introns.</title>
        <authorList>
            <person name="Slabodnick M."/>
            <person name="Ruby J.G."/>
            <person name="Reiff S.B."/>
            <person name="Swart E.C."/>
            <person name="Gosai S."/>
            <person name="Prabakaran S."/>
            <person name="Witkowska E."/>
            <person name="Larue G.E."/>
            <person name="Fisher S."/>
            <person name="Freeman R.M."/>
            <person name="Gunawardena J."/>
            <person name="Chu W."/>
            <person name="Stover N.A."/>
            <person name="Gregory B.D."/>
            <person name="Nowacki M."/>
            <person name="Derisi J."/>
            <person name="Roy S.W."/>
            <person name="Marshall W.F."/>
            <person name="Sood P."/>
        </authorList>
    </citation>
    <scope>NUCLEOTIDE SEQUENCE [LARGE SCALE GENOMIC DNA]</scope>
    <source>
        <strain evidence="2">WM001</strain>
    </source>
</reference>
<organism evidence="2 3">
    <name type="scientific">Stentor coeruleus</name>
    <dbReference type="NCBI Taxonomy" id="5963"/>
    <lineage>
        <taxon>Eukaryota</taxon>
        <taxon>Sar</taxon>
        <taxon>Alveolata</taxon>
        <taxon>Ciliophora</taxon>
        <taxon>Postciliodesmatophora</taxon>
        <taxon>Heterotrichea</taxon>
        <taxon>Heterotrichida</taxon>
        <taxon>Stentoridae</taxon>
        <taxon>Stentor</taxon>
    </lineage>
</organism>
<dbReference type="AlphaFoldDB" id="A0A1R2AMW0"/>
<gene>
    <name evidence="2" type="ORF">SteCoe_37543</name>
</gene>
<comment type="caution">
    <text evidence="2">The sequence shown here is derived from an EMBL/GenBank/DDBJ whole genome shotgun (WGS) entry which is preliminary data.</text>
</comment>
<keyword evidence="1" id="KW-0732">Signal</keyword>
<evidence type="ECO:0000256" key="1">
    <source>
        <dbReference type="SAM" id="SignalP"/>
    </source>
</evidence>
<feature type="signal peptide" evidence="1">
    <location>
        <begin position="1"/>
        <end position="17"/>
    </location>
</feature>
<protein>
    <recommendedName>
        <fullName evidence="4">Ig-like domain-containing protein</fullName>
    </recommendedName>
</protein>
<dbReference type="EMBL" id="MPUH01001920">
    <property type="protein sequence ID" value="OMJ65839.1"/>
    <property type="molecule type" value="Genomic_DNA"/>
</dbReference>
<keyword evidence="3" id="KW-1185">Reference proteome</keyword>
<feature type="chain" id="PRO_5012774260" description="Ig-like domain-containing protein" evidence="1">
    <location>
        <begin position="18"/>
        <end position="510"/>
    </location>
</feature>